<sequence>MHVASMSQVYDLKQCVTRLRQAGGSIEMYYNGLQSLWREIDFRRPNPMKCESDIQKFNSIIQEDRVYTFLDGLDDRLDKIRSDVLQMNPFPTVEQAYAHVRREDSRQAVILTGTDVGAVMASRGGNKPFLPAGVATYGPNRSGQLHQAPSFQIMTGEQVAAGSVTGTKQQLSISTSKSGPFPTNVGKPNTTSKPKSQAEGGSCTHCGNSKHTRETCFQLHGYPEWWYTLKARKKQEVTAKGSSNSGQVALVNAEPQLSLIPQVESSSSSSQVDDASLGIRESEEEKIETSLGITETEEVKTGIEESPHHPLVPTDQSPENILEA</sequence>
<name>A0ACC0XV01_9ROSI</name>
<comment type="caution">
    <text evidence="1">The sequence shown here is derived from an EMBL/GenBank/DDBJ whole genome shotgun (WGS) entry which is preliminary data.</text>
</comment>
<protein>
    <submittedName>
        <fullName evidence="1">Uncharacterized protein</fullName>
    </submittedName>
</protein>
<dbReference type="EMBL" id="CM047745">
    <property type="protein sequence ID" value="KAJ0024300.1"/>
    <property type="molecule type" value="Genomic_DNA"/>
</dbReference>
<reference evidence="2" key="1">
    <citation type="journal article" date="2023" name="G3 (Bethesda)">
        <title>Genome assembly and association tests identify interacting loci associated with vigor, precocity, and sex in interspecific pistachio rootstocks.</title>
        <authorList>
            <person name="Palmer W."/>
            <person name="Jacygrad E."/>
            <person name="Sagayaradj S."/>
            <person name="Cavanaugh K."/>
            <person name="Han R."/>
            <person name="Bertier L."/>
            <person name="Beede B."/>
            <person name="Kafkas S."/>
            <person name="Golino D."/>
            <person name="Preece J."/>
            <person name="Michelmore R."/>
        </authorList>
    </citation>
    <scope>NUCLEOTIDE SEQUENCE [LARGE SCALE GENOMIC DNA]</scope>
</reference>
<gene>
    <name evidence="1" type="ORF">Pint_07129</name>
</gene>
<proteinExistence type="predicted"/>
<keyword evidence="2" id="KW-1185">Reference proteome</keyword>
<dbReference type="Proteomes" id="UP001163603">
    <property type="component" value="Chromosome 10"/>
</dbReference>
<evidence type="ECO:0000313" key="2">
    <source>
        <dbReference type="Proteomes" id="UP001163603"/>
    </source>
</evidence>
<evidence type="ECO:0000313" key="1">
    <source>
        <dbReference type="EMBL" id="KAJ0024300.1"/>
    </source>
</evidence>
<accession>A0ACC0XV01</accession>
<organism evidence="1 2">
    <name type="scientific">Pistacia integerrima</name>
    <dbReference type="NCBI Taxonomy" id="434235"/>
    <lineage>
        <taxon>Eukaryota</taxon>
        <taxon>Viridiplantae</taxon>
        <taxon>Streptophyta</taxon>
        <taxon>Embryophyta</taxon>
        <taxon>Tracheophyta</taxon>
        <taxon>Spermatophyta</taxon>
        <taxon>Magnoliopsida</taxon>
        <taxon>eudicotyledons</taxon>
        <taxon>Gunneridae</taxon>
        <taxon>Pentapetalae</taxon>
        <taxon>rosids</taxon>
        <taxon>malvids</taxon>
        <taxon>Sapindales</taxon>
        <taxon>Anacardiaceae</taxon>
        <taxon>Pistacia</taxon>
    </lineage>
</organism>